<evidence type="ECO:0000313" key="8">
    <source>
        <dbReference type="Proteomes" id="UP000007799"/>
    </source>
</evidence>
<evidence type="ECO:0000256" key="2">
    <source>
        <dbReference type="ARBA" id="ARBA00005466"/>
    </source>
</evidence>
<name>F2TVK9_SALR5</name>
<evidence type="ECO:0000256" key="5">
    <source>
        <dbReference type="ARBA" id="ARBA00023002"/>
    </source>
</evidence>
<dbReference type="Pfam" id="PF08031">
    <property type="entry name" value="BBE"/>
    <property type="match status" value="1"/>
</dbReference>
<dbReference type="Proteomes" id="UP000007799">
    <property type="component" value="Unassembled WGS sequence"/>
</dbReference>
<comment type="cofactor">
    <cofactor evidence="1">
        <name>FAD</name>
        <dbReference type="ChEBI" id="CHEBI:57692"/>
    </cofactor>
</comment>
<gene>
    <name evidence="7" type="ORF">PTSG_00121</name>
</gene>
<keyword evidence="3" id="KW-0285">Flavoprotein</keyword>
<keyword evidence="8" id="KW-1185">Reference proteome</keyword>
<dbReference type="EMBL" id="GL832955">
    <property type="protein sequence ID" value="EGD72105.1"/>
    <property type="molecule type" value="Genomic_DNA"/>
</dbReference>
<dbReference type="OMA" id="NGVYDYM"/>
<dbReference type="GeneID" id="16067658"/>
<evidence type="ECO:0000256" key="1">
    <source>
        <dbReference type="ARBA" id="ARBA00001974"/>
    </source>
</evidence>
<dbReference type="PROSITE" id="PS51387">
    <property type="entry name" value="FAD_PCMH"/>
    <property type="match status" value="1"/>
</dbReference>
<dbReference type="Gene3D" id="3.40.462.20">
    <property type="match status" value="1"/>
</dbReference>
<dbReference type="Gene3D" id="3.30.43.10">
    <property type="entry name" value="Uridine Diphospho-n-acetylenolpyruvylglucosamine Reductase, domain 2"/>
    <property type="match status" value="1"/>
</dbReference>
<dbReference type="Gene3D" id="3.30.465.10">
    <property type="match status" value="1"/>
</dbReference>
<accession>F2TVK9</accession>
<evidence type="ECO:0000313" key="7">
    <source>
        <dbReference type="EMBL" id="EGD72105.1"/>
    </source>
</evidence>
<dbReference type="InterPro" id="IPR012951">
    <property type="entry name" value="BBE"/>
</dbReference>
<dbReference type="STRING" id="946362.F2TVK9"/>
<dbReference type="InterPro" id="IPR016166">
    <property type="entry name" value="FAD-bd_PCMH"/>
</dbReference>
<feature type="domain" description="FAD-binding PCMH-type" evidence="6">
    <location>
        <begin position="33"/>
        <end position="204"/>
    </location>
</feature>
<dbReference type="PANTHER" id="PTHR42973">
    <property type="entry name" value="BINDING OXIDOREDUCTASE, PUTATIVE (AFU_ORTHOLOGUE AFUA_1G17690)-RELATED"/>
    <property type="match status" value="1"/>
</dbReference>
<dbReference type="InterPro" id="IPR036318">
    <property type="entry name" value="FAD-bd_PCMH-like_sf"/>
</dbReference>
<protein>
    <recommendedName>
        <fullName evidence="6">FAD-binding PCMH-type domain-containing protein</fullName>
    </recommendedName>
</protein>
<dbReference type="OrthoDB" id="9983560at2759"/>
<reference evidence="7" key="1">
    <citation type="submission" date="2009-08" db="EMBL/GenBank/DDBJ databases">
        <title>Annotation of Salpingoeca rosetta.</title>
        <authorList>
            <consortium name="The Broad Institute Genome Sequencing Platform"/>
            <person name="Russ C."/>
            <person name="Cuomo C."/>
            <person name="Burger G."/>
            <person name="Gray M.W."/>
            <person name="Holland P.W.H."/>
            <person name="King N."/>
            <person name="Lang F.B.F."/>
            <person name="Roger A.J."/>
            <person name="Ruiz-Trillo I."/>
            <person name="Young S.K."/>
            <person name="Zeng Q."/>
            <person name="Gargeya S."/>
            <person name="Alvarado L."/>
            <person name="Berlin A."/>
            <person name="Chapman S.B."/>
            <person name="Chen Z."/>
            <person name="Freedman E."/>
            <person name="Gellesch M."/>
            <person name="Goldberg J."/>
            <person name="Griggs A."/>
            <person name="Gujja S."/>
            <person name="Heilman E."/>
            <person name="Heiman D."/>
            <person name="Howarth C."/>
            <person name="Mehta T."/>
            <person name="Neiman D."/>
            <person name="Pearson M."/>
            <person name="Roberts A."/>
            <person name="Saif S."/>
            <person name="Shea T."/>
            <person name="Shenoy N."/>
            <person name="Sisk P."/>
            <person name="Stolte C."/>
            <person name="Sykes S."/>
            <person name="White J."/>
            <person name="Yandava C."/>
            <person name="Haas B."/>
            <person name="Nusbaum C."/>
            <person name="Birren B."/>
        </authorList>
    </citation>
    <scope>NUCLEOTIDE SEQUENCE [LARGE SCALE GENOMIC DNA]</scope>
    <source>
        <strain evidence="7">ATCC 50818</strain>
    </source>
</reference>
<dbReference type="RefSeq" id="XP_004998677.1">
    <property type="nucleotide sequence ID" value="XM_004998620.1"/>
</dbReference>
<dbReference type="InterPro" id="IPR016169">
    <property type="entry name" value="FAD-bd_PCMH_sub2"/>
</dbReference>
<keyword evidence="4" id="KW-0274">FAD</keyword>
<organism evidence="8">
    <name type="scientific">Salpingoeca rosetta (strain ATCC 50818 / BSB-021)</name>
    <dbReference type="NCBI Taxonomy" id="946362"/>
    <lineage>
        <taxon>Eukaryota</taxon>
        <taxon>Choanoflagellata</taxon>
        <taxon>Craspedida</taxon>
        <taxon>Salpingoecidae</taxon>
        <taxon>Salpingoeca</taxon>
    </lineage>
</organism>
<evidence type="ECO:0000259" key="6">
    <source>
        <dbReference type="PROSITE" id="PS51387"/>
    </source>
</evidence>
<dbReference type="InParanoid" id="F2TVK9"/>
<dbReference type="KEGG" id="sre:PTSG_00121"/>
<dbReference type="PANTHER" id="PTHR42973:SF39">
    <property type="entry name" value="FAD-BINDING PCMH-TYPE DOMAIN-CONTAINING PROTEIN"/>
    <property type="match status" value="1"/>
</dbReference>
<dbReference type="GO" id="GO:0071949">
    <property type="term" value="F:FAD binding"/>
    <property type="evidence" value="ECO:0007669"/>
    <property type="project" value="InterPro"/>
</dbReference>
<sequence length="455" mass="49664">MAELTKPEGFRGEFLLPSHPDYDKFREPWNADHANKKPSVVLLPHGAKDVQVAIKWIHANKLEFAVMSGGHSLSGRSIKDGAVLIRLSRMNFVHVDPVERTAWVGTGATIADIDAETNAYNLVAVGGQVSHTGVGGFALHGGFGAISRRYGLAVDNMLAARVVLADGSLVEASEKENSDLFFAIRGAGSLVGVVTSIKFRLFPLAEGDLMCSGQAFWLAESDEDLRERVGAWSKIVDGSSENLYCTCIWTTPPPPPFNGRRTFIIHTAWLGDEPMDKAKEKLDAALAPLMAKEPVVNAIGPKPFSVFNSMQDPFGPFGQAKRATGVSTNDCNKLTSVLLETEKQRPPPSVYIVEHWGGKAKRPGRAPADDLVHRIRDTFTVLCLGCTHVPEFKQQALDWIQAFKAKAKEAELGVAAYVNYTEDNQKPYGECTDKLVKIKAKYDPDNFFPRVTGAA</sequence>
<evidence type="ECO:0000256" key="3">
    <source>
        <dbReference type="ARBA" id="ARBA00022630"/>
    </source>
</evidence>
<dbReference type="Pfam" id="PF01565">
    <property type="entry name" value="FAD_binding_4"/>
    <property type="match status" value="1"/>
</dbReference>
<keyword evidence="5" id="KW-0560">Oxidoreductase</keyword>
<dbReference type="SUPFAM" id="SSF56176">
    <property type="entry name" value="FAD-binding/transporter-associated domain-like"/>
    <property type="match status" value="1"/>
</dbReference>
<dbReference type="InterPro" id="IPR050416">
    <property type="entry name" value="FAD-linked_Oxidoreductase"/>
</dbReference>
<comment type="similarity">
    <text evidence="2">Belongs to the oxygen-dependent FAD-linked oxidoreductase family.</text>
</comment>
<dbReference type="InterPro" id="IPR006094">
    <property type="entry name" value="Oxid_FAD_bind_N"/>
</dbReference>
<evidence type="ECO:0000256" key="4">
    <source>
        <dbReference type="ARBA" id="ARBA00022827"/>
    </source>
</evidence>
<proteinExistence type="inferred from homology"/>
<dbReference type="eggNOG" id="ENOG502S2FH">
    <property type="taxonomic scope" value="Eukaryota"/>
</dbReference>
<dbReference type="GO" id="GO:0016491">
    <property type="term" value="F:oxidoreductase activity"/>
    <property type="evidence" value="ECO:0007669"/>
    <property type="project" value="UniProtKB-KW"/>
</dbReference>
<dbReference type="AlphaFoldDB" id="F2TVK9"/>
<dbReference type="InterPro" id="IPR016167">
    <property type="entry name" value="FAD-bd_PCMH_sub1"/>
</dbReference>